<evidence type="ECO:0000313" key="8">
    <source>
        <dbReference type="EMBL" id="MDI2595228.1"/>
    </source>
</evidence>
<organism evidence="8 9">
    <name type="scientific">Pseudomonas fungipugnans</name>
    <dbReference type="NCBI Taxonomy" id="3024217"/>
    <lineage>
        <taxon>Bacteria</taxon>
        <taxon>Pseudomonadati</taxon>
        <taxon>Pseudomonadota</taxon>
        <taxon>Gammaproteobacteria</taxon>
        <taxon>Pseudomonadales</taxon>
        <taxon>Pseudomonadaceae</taxon>
        <taxon>Pseudomonas</taxon>
    </lineage>
</organism>
<dbReference type="PANTHER" id="PTHR32322">
    <property type="entry name" value="INNER MEMBRANE TRANSPORTER"/>
    <property type="match status" value="1"/>
</dbReference>
<dbReference type="InterPro" id="IPR037185">
    <property type="entry name" value="EmrE-like"/>
</dbReference>
<dbReference type="InterPro" id="IPR000620">
    <property type="entry name" value="EamA_dom"/>
</dbReference>
<sequence>MNVKQTRLSLLTSGALLLAMVVSWSSGFIGYRYVADQGSVYLASLWRFILAAAVLLPFAWAGLREVRRRDVVHQGLLGLFAIGGYIGPIAASIQLGVAPGTASVIANLLPLTIVLLAASVPGQRTRGWQWLGLALCLTGMLVASGASVDWGAASLWVYSLPVLAVLSLAAATLYQKAAPGKSMPASTALFIQVCAVVPVFALLAWCEGEIQPPTRTGFATGVLWLVVFSTFGGYGFYWLCLQRFSIQRISAALFLTPPVTMIWAWLQFDDPLTVSATVGVGLTLLGLPLLGMSPVAGRRASKTGRRRASDVIT</sequence>
<protein>
    <submittedName>
        <fullName evidence="8">DMT family transporter</fullName>
    </submittedName>
</protein>
<feature type="transmembrane region" description="Helical" evidence="6">
    <location>
        <begin position="130"/>
        <end position="148"/>
    </location>
</feature>
<comment type="similarity">
    <text evidence="2">Belongs to the EamA transporter family.</text>
</comment>
<dbReference type="Pfam" id="PF00892">
    <property type="entry name" value="EamA"/>
    <property type="match status" value="2"/>
</dbReference>
<dbReference type="Proteomes" id="UP001159100">
    <property type="component" value="Unassembled WGS sequence"/>
</dbReference>
<feature type="transmembrane region" description="Helical" evidence="6">
    <location>
        <begin position="186"/>
        <end position="205"/>
    </location>
</feature>
<feature type="transmembrane region" description="Helical" evidence="6">
    <location>
        <begin position="154"/>
        <end position="174"/>
    </location>
</feature>
<dbReference type="PANTHER" id="PTHR32322:SF2">
    <property type="entry name" value="EAMA DOMAIN-CONTAINING PROTEIN"/>
    <property type="match status" value="1"/>
</dbReference>
<feature type="transmembrane region" description="Helical" evidence="6">
    <location>
        <begin position="217"/>
        <end position="237"/>
    </location>
</feature>
<gene>
    <name evidence="8" type="ORF">POF45_27955</name>
</gene>
<evidence type="ECO:0000256" key="1">
    <source>
        <dbReference type="ARBA" id="ARBA00004141"/>
    </source>
</evidence>
<keyword evidence="3 6" id="KW-0812">Transmembrane</keyword>
<feature type="transmembrane region" description="Helical" evidence="6">
    <location>
        <begin position="75"/>
        <end position="95"/>
    </location>
</feature>
<dbReference type="InterPro" id="IPR050638">
    <property type="entry name" value="AA-Vitamin_Transporters"/>
</dbReference>
<dbReference type="RefSeq" id="WP_282317244.1">
    <property type="nucleotide sequence ID" value="NZ_JARBWL010000002.1"/>
</dbReference>
<reference evidence="8 9" key="1">
    <citation type="submission" date="2023-02" db="EMBL/GenBank/DDBJ databases">
        <title>Pseudomonas chrutzelriedensis sp. nov., a potently antifungal strain isolated from moss.</title>
        <authorList>
            <person name="Schnyder A."/>
            <person name="Kalawong R."/>
            <person name="Eberl L."/>
            <person name="Agnoli K."/>
        </authorList>
    </citation>
    <scope>NUCLEOTIDE SEQUENCE [LARGE SCALE GENOMIC DNA]</scope>
    <source>
        <strain evidence="8 9">681</strain>
    </source>
</reference>
<evidence type="ECO:0000256" key="6">
    <source>
        <dbReference type="SAM" id="Phobius"/>
    </source>
</evidence>
<feature type="transmembrane region" description="Helical" evidence="6">
    <location>
        <begin position="272"/>
        <end position="297"/>
    </location>
</feature>
<evidence type="ECO:0000256" key="4">
    <source>
        <dbReference type="ARBA" id="ARBA00022989"/>
    </source>
</evidence>
<name>A0ABT6QWP5_9PSED</name>
<dbReference type="EMBL" id="JARBWL010000002">
    <property type="protein sequence ID" value="MDI2595228.1"/>
    <property type="molecule type" value="Genomic_DNA"/>
</dbReference>
<comment type="caution">
    <text evidence="8">The sequence shown here is derived from an EMBL/GenBank/DDBJ whole genome shotgun (WGS) entry which is preliminary data.</text>
</comment>
<evidence type="ECO:0000256" key="5">
    <source>
        <dbReference type="ARBA" id="ARBA00023136"/>
    </source>
</evidence>
<feature type="transmembrane region" description="Helical" evidence="6">
    <location>
        <begin position="101"/>
        <end position="118"/>
    </location>
</feature>
<evidence type="ECO:0000313" key="9">
    <source>
        <dbReference type="Proteomes" id="UP001159100"/>
    </source>
</evidence>
<feature type="domain" description="EamA" evidence="7">
    <location>
        <begin position="157"/>
        <end position="290"/>
    </location>
</feature>
<evidence type="ECO:0000256" key="2">
    <source>
        <dbReference type="ARBA" id="ARBA00007362"/>
    </source>
</evidence>
<evidence type="ECO:0000256" key="3">
    <source>
        <dbReference type="ARBA" id="ARBA00022692"/>
    </source>
</evidence>
<dbReference type="SUPFAM" id="SSF103481">
    <property type="entry name" value="Multidrug resistance efflux transporter EmrE"/>
    <property type="match status" value="2"/>
</dbReference>
<feature type="transmembrane region" description="Helical" evidence="6">
    <location>
        <begin position="43"/>
        <end position="63"/>
    </location>
</feature>
<comment type="subcellular location">
    <subcellularLocation>
        <location evidence="1">Membrane</location>
        <topology evidence="1">Multi-pass membrane protein</topology>
    </subcellularLocation>
</comment>
<accession>A0ABT6QWP5</accession>
<keyword evidence="9" id="KW-1185">Reference proteome</keyword>
<keyword evidence="4 6" id="KW-1133">Transmembrane helix</keyword>
<proteinExistence type="inferred from homology"/>
<feature type="transmembrane region" description="Helical" evidence="6">
    <location>
        <begin position="249"/>
        <end position="266"/>
    </location>
</feature>
<keyword evidence="5 6" id="KW-0472">Membrane</keyword>
<feature type="domain" description="EamA" evidence="7">
    <location>
        <begin position="16"/>
        <end position="143"/>
    </location>
</feature>
<evidence type="ECO:0000259" key="7">
    <source>
        <dbReference type="Pfam" id="PF00892"/>
    </source>
</evidence>